<proteinExistence type="predicted"/>
<reference evidence="1" key="1">
    <citation type="submission" date="2020-05" db="EMBL/GenBank/DDBJ databases">
        <title>Chitinophaga laudate sp. nov., isolated from a tropical peat swamp.</title>
        <authorList>
            <person name="Goh C.B.S."/>
            <person name="Lee M.S."/>
            <person name="Parimannan S."/>
            <person name="Pasbakhsh P."/>
            <person name="Yule C.M."/>
            <person name="Rajandas H."/>
            <person name="Loke S."/>
            <person name="Croft L."/>
            <person name="Tan J.B.L."/>
        </authorList>
    </citation>
    <scope>NUCLEOTIDE SEQUENCE</scope>
    <source>
        <strain evidence="1">Mgbs1</strain>
    </source>
</reference>
<evidence type="ECO:0000313" key="1">
    <source>
        <dbReference type="EMBL" id="NSL86034.1"/>
    </source>
</evidence>
<dbReference type="Proteomes" id="UP000281028">
    <property type="component" value="Unassembled WGS sequence"/>
</dbReference>
<dbReference type="AlphaFoldDB" id="A0A3S1D5R8"/>
<keyword evidence="2" id="KW-1185">Reference proteome</keyword>
<dbReference type="OrthoDB" id="675298at2"/>
<protein>
    <submittedName>
        <fullName evidence="1">Uncharacterized protein</fullName>
    </submittedName>
</protein>
<evidence type="ECO:0000313" key="2">
    <source>
        <dbReference type="Proteomes" id="UP000281028"/>
    </source>
</evidence>
<organism evidence="1 2">
    <name type="scientific">Chitinophaga solisilvae</name>
    <dbReference type="NCBI Taxonomy" id="1233460"/>
    <lineage>
        <taxon>Bacteria</taxon>
        <taxon>Pseudomonadati</taxon>
        <taxon>Bacteroidota</taxon>
        <taxon>Chitinophagia</taxon>
        <taxon>Chitinophagales</taxon>
        <taxon>Chitinophagaceae</taxon>
        <taxon>Chitinophaga</taxon>
    </lineage>
</organism>
<name>A0A3S1D5R8_9BACT</name>
<sequence>MISDQNFKQPGVSLPPLTHQRIGELKQTPQGQRIMQEQFTAFPGLIKSLTHALQEKLTAFEKARTTAAALPKELTTDALIADYQFLEFVQHIMFLKWREEKNNQAGRHFPGNLQAN</sequence>
<dbReference type="EMBL" id="RIAR02000001">
    <property type="protein sequence ID" value="NSL86034.1"/>
    <property type="molecule type" value="Genomic_DNA"/>
</dbReference>
<accession>A0A3S1D5R8</accession>
<gene>
    <name evidence="1" type="ORF">ECE50_004275</name>
</gene>
<comment type="caution">
    <text evidence="1">The sequence shown here is derived from an EMBL/GenBank/DDBJ whole genome shotgun (WGS) entry which is preliminary data.</text>
</comment>